<dbReference type="Proteomes" id="UP000003351">
    <property type="component" value="Unassembled WGS sequence"/>
</dbReference>
<dbReference type="InterPro" id="IPR010738">
    <property type="entry name" value="DUF1310"/>
</dbReference>
<sequence length="129" mass="14612">MKKLLSILGVFGIIIFKGGCSMNKQTQEDKKREEMLKVVRSEEVKQLIEEGIKNLDSQYLTETGIIKSYKIDYNSAEFHPMGGIVITTYINNDKDLYIKDTINEDYVSKKLEIGGSVVSKKLSDLLKGE</sequence>
<name>F0I9F1_STRSA</name>
<comment type="caution">
    <text evidence="1">The sequence shown here is derived from an EMBL/GenBank/DDBJ whole genome shotgun (WGS) entry which is preliminary data.</text>
</comment>
<gene>
    <name evidence="1" type="ORF">HMPREF9382_1435</name>
</gene>
<dbReference type="PATRIC" id="fig|888810.3.peg.1405"/>
<evidence type="ECO:0000313" key="1">
    <source>
        <dbReference type="EMBL" id="EGD31435.1"/>
    </source>
</evidence>
<proteinExistence type="predicted"/>
<dbReference type="Pfam" id="PF07006">
    <property type="entry name" value="DUF1310"/>
    <property type="match status" value="1"/>
</dbReference>
<organism evidence="1 2">
    <name type="scientific">Streptococcus sanguinis SK115</name>
    <dbReference type="NCBI Taxonomy" id="888810"/>
    <lineage>
        <taxon>Bacteria</taxon>
        <taxon>Bacillati</taxon>
        <taxon>Bacillota</taxon>
        <taxon>Bacilli</taxon>
        <taxon>Lactobacillales</taxon>
        <taxon>Streptococcaceae</taxon>
        <taxon>Streptococcus</taxon>
    </lineage>
</organism>
<dbReference type="EMBL" id="AEXW01000006">
    <property type="protein sequence ID" value="EGD31435.1"/>
    <property type="molecule type" value="Genomic_DNA"/>
</dbReference>
<protein>
    <recommendedName>
        <fullName evidence="3">DUF1310 family protein</fullName>
    </recommendedName>
</protein>
<dbReference type="Gene3D" id="3.10.450.130">
    <property type="entry name" value="folded 79 residue fragment of lin0334 like domains"/>
    <property type="match status" value="1"/>
</dbReference>
<dbReference type="RefSeq" id="WP_002907290.1">
    <property type="nucleotide sequence ID" value="NZ_GL872408.1"/>
</dbReference>
<dbReference type="AlphaFoldDB" id="F0I9F1"/>
<evidence type="ECO:0000313" key="2">
    <source>
        <dbReference type="Proteomes" id="UP000003351"/>
    </source>
</evidence>
<evidence type="ECO:0008006" key="3">
    <source>
        <dbReference type="Google" id="ProtNLM"/>
    </source>
</evidence>
<reference evidence="1 2" key="1">
    <citation type="submission" date="2011-02" db="EMBL/GenBank/DDBJ databases">
        <authorList>
            <person name="Muzny D."/>
            <person name="Qin X."/>
            <person name="Deng J."/>
            <person name="Jiang H."/>
            <person name="Liu Y."/>
            <person name="Qu J."/>
            <person name="Song X.-Z."/>
            <person name="Zhang L."/>
            <person name="Thornton R."/>
            <person name="Coyle M."/>
            <person name="Francisco L."/>
            <person name="Jackson L."/>
            <person name="Javaid M."/>
            <person name="Korchina V."/>
            <person name="Kovar C."/>
            <person name="Mata R."/>
            <person name="Mathew T."/>
            <person name="Ngo R."/>
            <person name="Nguyen L."/>
            <person name="Nguyen N."/>
            <person name="Okwuonu G."/>
            <person name="Ongeri F."/>
            <person name="Pham C."/>
            <person name="Simmons D."/>
            <person name="Wilczek-Boney K."/>
            <person name="Hale W."/>
            <person name="Jakkamsetti A."/>
            <person name="Pham P."/>
            <person name="Ruth R."/>
            <person name="San Lucas F."/>
            <person name="Warren J."/>
            <person name="Zhang J."/>
            <person name="Zhao Z."/>
            <person name="Zhou C."/>
            <person name="Zhu D."/>
            <person name="Lee S."/>
            <person name="Bess C."/>
            <person name="Blankenburg K."/>
            <person name="Forbes L."/>
            <person name="Fu Q."/>
            <person name="Gubbala S."/>
            <person name="Hirani K."/>
            <person name="Jayaseelan J.C."/>
            <person name="Lara F."/>
            <person name="Munidasa M."/>
            <person name="Palculict T."/>
            <person name="Patil S."/>
            <person name="Pu L.-L."/>
            <person name="Saada N."/>
            <person name="Tang L."/>
            <person name="Weissenberger G."/>
            <person name="Zhu Y."/>
            <person name="Hemphill L."/>
            <person name="Shang Y."/>
            <person name="Youmans B."/>
            <person name="Ayvaz T."/>
            <person name="Ross M."/>
            <person name="Santibanez J."/>
            <person name="Aqrawi P."/>
            <person name="Gross S."/>
            <person name="Joshi V."/>
            <person name="Fowler G."/>
            <person name="Nazareth L."/>
            <person name="Reid J."/>
            <person name="Worley K."/>
            <person name="Petrosino J."/>
            <person name="Highlander S."/>
            <person name="Gibbs R."/>
        </authorList>
    </citation>
    <scope>NUCLEOTIDE SEQUENCE [LARGE SCALE GENOMIC DNA]</scope>
    <source>
        <strain evidence="1 2">SK115</strain>
    </source>
</reference>
<accession>F0I9F1</accession>
<dbReference type="HOGENOM" id="CLU_107589_2_0_9"/>